<dbReference type="EMBL" id="JAGDFL010000013">
    <property type="protein sequence ID" value="KAG7401391.1"/>
    <property type="molecule type" value="Genomic_DNA"/>
</dbReference>
<dbReference type="PROSITE" id="PS51981">
    <property type="entry name" value="ZF_RZ"/>
    <property type="match status" value="1"/>
</dbReference>
<keyword evidence="5" id="KW-0862">Zinc</keyword>
<dbReference type="PANTHER" id="PTHR22605">
    <property type="entry name" value="RZ-TYPE DOMAIN-CONTAINING PROTEIN"/>
    <property type="match status" value="1"/>
</dbReference>
<accession>A0A8T1X6U2</accession>
<sequence>MPQCPNCKKPIRGLRRYGRVTKRAAIDAAEKKFITHAQRQLNTLQERVNAATDHGDLTLDKSLHHDLRAFGAIVKRPPCQKAFEACIAVLTKAMGGRGGGDVVIDSSALPVPNSLFPYVGYFYLLSAQLSLLDARAQLNRAQSYASEAITHFVSGSFSQQAAEAKLLLAQILIRQADVKLNAAVKTEKERKTREREVEVVAAKANTLLEDLKKCVLSRHKHDIDLLFEKLQSVVRRARSATFYQSVSMEEMKAIKTAMRAEFRGSGHWYRCVNGHSYSIGECGMAMEQTRCPECGAPVGGANHSFVNGNDRDDQMEML</sequence>
<dbReference type="AlphaFoldDB" id="A0A8T1X6U2"/>
<evidence type="ECO:0000259" key="7">
    <source>
        <dbReference type="PROSITE" id="PS51981"/>
    </source>
</evidence>
<evidence type="ECO:0000256" key="5">
    <source>
        <dbReference type="ARBA" id="ARBA00022833"/>
    </source>
</evidence>
<reference evidence="8" key="1">
    <citation type="submission" date="2021-02" db="EMBL/GenBank/DDBJ databases">
        <authorList>
            <person name="Palmer J.M."/>
        </authorList>
    </citation>
    <scope>NUCLEOTIDE SEQUENCE</scope>
    <source>
        <strain evidence="8">SCRP23</strain>
    </source>
</reference>
<dbReference type="GO" id="GO:0002376">
    <property type="term" value="P:immune system process"/>
    <property type="evidence" value="ECO:0007669"/>
    <property type="project" value="UniProtKB-KW"/>
</dbReference>
<evidence type="ECO:0000256" key="6">
    <source>
        <dbReference type="ARBA" id="ARBA00022859"/>
    </source>
</evidence>
<evidence type="ECO:0000256" key="3">
    <source>
        <dbReference type="ARBA" id="ARBA00022723"/>
    </source>
</evidence>
<organism evidence="8 9">
    <name type="scientific">Phytophthora boehmeriae</name>
    <dbReference type="NCBI Taxonomy" id="109152"/>
    <lineage>
        <taxon>Eukaryota</taxon>
        <taxon>Sar</taxon>
        <taxon>Stramenopiles</taxon>
        <taxon>Oomycota</taxon>
        <taxon>Peronosporomycetes</taxon>
        <taxon>Peronosporales</taxon>
        <taxon>Peronosporaceae</taxon>
        <taxon>Phytophthora</taxon>
    </lineage>
</organism>
<proteinExistence type="predicted"/>
<comment type="subcellular location">
    <subcellularLocation>
        <location evidence="1">Cytoplasm</location>
    </subcellularLocation>
</comment>
<dbReference type="GO" id="GO:0008270">
    <property type="term" value="F:zinc ion binding"/>
    <property type="evidence" value="ECO:0007669"/>
    <property type="project" value="UniProtKB-KW"/>
</dbReference>
<evidence type="ECO:0000256" key="1">
    <source>
        <dbReference type="ARBA" id="ARBA00004496"/>
    </source>
</evidence>
<dbReference type="InterPro" id="IPR046439">
    <property type="entry name" value="ZF_RZ_dom"/>
</dbReference>
<evidence type="ECO:0000256" key="4">
    <source>
        <dbReference type="ARBA" id="ARBA00022771"/>
    </source>
</evidence>
<name>A0A8T1X6U2_9STRA</name>
<dbReference type="GO" id="GO:0016887">
    <property type="term" value="F:ATP hydrolysis activity"/>
    <property type="evidence" value="ECO:0007669"/>
    <property type="project" value="InterPro"/>
</dbReference>
<evidence type="ECO:0000313" key="8">
    <source>
        <dbReference type="EMBL" id="KAG7401391.1"/>
    </source>
</evidence>
<keyword evidence="6" id="KW-0391">Immunity</keyword>
<dbReference type="InterPro" id="IPR031248">
    <property type="entry name" value="RNF213"/>
</dbReference>
<keyword evidence="2" id="KW-0963">Cytoplasm</keyword>
<protein>
    <recommendedName>
        <fullName evidence="7">RZ-type domain-containing protein</fullName>
    </recommendedName>
</protein>
<dbReference type="OrthoDB" id="2423195at2759"/>
<dbReference type="Pfam" id="PF20173">
    <property type="entry name" value="ZnF_RZ-type"/>
    <property type="match status" value="1"/>
</dbReference>
<dbReference type="PANTHER" id="PTHR22605:SF16">
    <property type="entry name" value="E3 UBIQUITIN-PROTEIN LIGASE RNF213"/>
    <property type="match status" value="1"/>
</dbReference>
<dbReference type="GO" id="GO:0005737">
    <property type="term" value="C:cytoplasm"/>
    <property type="evidence" value="ECO:0007669"/>
    <property type="project" value="UniProtKB-SubCell"/>
</dbReference>
<dbReference type="Proteomes" id="UP000693981">
    <property type="component" value="Unassembled WGS sequence"/>
</dbReference>
<gene>
    <name evidence="8" type="ORF">PHYBOEH_001383</name>
</gene>
<dbReference type="GO" id="GO:0004842">
    <property type="term" value="F:ubiquitin-protein transferase activity"/>
    <property type="evidence" value="ECO:0007669"/>
    <property type="project" value="InterPro"/>
</dbReference>
<comment type="caution">
    <text evidence="8">The sequence shown here is derived from an EMBL/GenBank/DDBJ whole genome shotgun (WGS) entry which is preliminary data.</text>
</comment>
<keyword evidence="3" id="KW-0479">Metal-binding</keyword>
<keyword evidence="9" id="KW-1185">Reference proteome</keyword>
<keyword evidence="4" id="KW-0863">Zinc-finger</keyword>
<evidence type="ECO:0000313" key="9">
    <source>
        <dbReference type="Proteomes" id="UP000693981"/>
    </source>
</evidence>
<evidence type="ECO:0000256" key="2">
    <source>
        <dbReference type="ARBA" id="ARBA00022490"/>
    </source>
</evidence>
<feature type="domain" description="RZ-type" evidence="7">
    <location>
        <begin position="246"/>
        <end position="317"/>
    </location>
</feature>